<keyword evidence="2" id="KW-1185">Reference proteome</keyword>
<dbReference type="EMBL" id="JAINUF010000012">
    <property type="protein sequence ID" value="KAJ8345683.1"/>
    <property type="molecule type" value="Genomic_DNA"/>
</dbReference>
<dbReference type="Proteomes" id="UP001152622">
    <property type="component" value="Chromosome 12"/>
</dbReference>
<accession>A0A9Q1EVB8</accession>
<name>A0A9Q1EVB8_SYNKA</name>
<dbReference type="AlphaFoldDB" id="A0A9Q1EVB8"/>
<comment type="caution">
    <text evidence="1">The sequence shown here is derived from an EMBL/GenBank/DDBJ whole genome shotgun (WGS) entry which is preliminary data.</text>
</comment>
<sequence>MMAAVIGVPIVPAASLPRRPRPGDKSHRKRSASGFGGLYVQRCRVAKLWESRVLLASWRLTMTGGCRWQTGF</sequence>
<proteinExistence type="predicted"/>
<protein>
    <submittedName>
        <fullName evidence="1">Uncharacterized protein</fullName>
    </submittedName>
</protein>
<evidence type="ECO:0000313" key="2">
    <source>
        <dbReference type="Proteomes" id="UP001152622"/>
    </source>
</evidence>
<organism evidence="1 2">
    <name type="scientific">Synaphobranchus kaupii</name>
    <name type="common">Kaup's arrowtooth eel</name>
    <dbReference type="NCBI Taxonomy" id="118154"/>
    <lineage>
        <taxon>Eukaryota</taxon>
        <taxon>Metazoa</taxon>
        <taxon>Chordata</taxon>
        <taxon>Craniata</taxon>
        <taxon>Vertebrata</taxon>
        <taxon>Euteleostomi</taxon>
        <taxon>Actinopterygii</taxon>
        <taxon>Neopterygii</taxon>
        <taxon>Teleostei</taxon>
        <taxon>Anguilliformes</taxon>
        <taxon>Synaphobranchidae</taxon>
        <taxon>Synaphobranchus</taxon>
    </lineage>
</organism>
<evidence type="ECO:0000313" key="1">
    <source>
        <dbReference type="EMBL" id="KAJ8345683.1"/>
    </source>
</evidence>
<gene>
    <name evidence="1" type="ORF">SKAU_G00298760</name>
</gene>
<reference evidence="1" key="1">
    <citation type="journal article" date="2023" name="Science">
        <title>Genome structures resolve the early diversification of teleost fishes.</title>
        <authorList>
            <person name="Parey E."/>
            <person name="Louis A."/>
            <person name="Montfort J."/>
            <person name="Bouchez O."/>
            <person name="Roques C."/>
            <person name="Iampietro C."/>
            <person name="Lluch J."/>
            <person name="Castinel A."/>
            <person name="Donnadieu C."/>
            <person name="Desvignes T."/>
            <person name="Floi Bucao C."/>
            <person name="Jouanno E."/>
            <person name="Wen M."/>
            <person name="Mejri S."/>
            <person name="Dirks R."/>
            <person name="Jansen H."/>
            <person name="Henkel C."/>
            <person name="Chen W.J."/>
            <person name="Zahm M."/>
            <person name="Cabau C."/>
            <person name="Klopp C."/>
            <person name="Thompson A.W."/>
            <person name="Robinson-Rechavi M."/>
            <person name="Braasch I."/>
            <person name="Lecointre G."/>
            <person name="Bobe J."/>
            <person name="Postlethwait J.H."/>
            <person name="Berthelot C."/>
            <person name="Roest Crollius H."/>
            <person name="Guiguen Y."/>
        </authorList>
    </citation>
    <scope>NUCLEOTIDE SEQUENCE</scope>
    <source>
        <strain evidence="1">WJC10195</strain>
    </source>
</reference>